<proteinExistence type="predicted"/>
<gene>
    <name evidence="2" type="ORF">FHX37_1567</name>
</gene>
<name>A0A543NIS0_9ACTN</name>
<evidence type="ECO:0000313" key="3">
    <source>
        <dbReference type="Proteomes" id="UP000317422"/>
    </source>
</evidence>
<keyword evidence="1" id="KW-1133">Transmembrane helix</keyword>
<protein>
    <submittedName>
        <fullName evidence="2">Uncharacterized protein</fullName>
    </submittedName>
</protein>
<feature type="transmembrane region" description="Helical" evidence="1">
    <location>
        <begin position="90"/>
        <end position="109"/>
    </location>
</feature>
<keyword evidence="1" id="KW-0812">Transmembrane</keyword>
<organism evidence="2 3">
    <name type="scientific">Haloactinospora alba</name>
    <dbReference type="NCBI Taxonomy" id="405555"/>
    <lineage>
        <taxon>Bacteria</taxon>
        <taxon>Bacillati</taxon>
        <taxon>Actinomycetota</taxon>
        <taxon>Actinomycetes</taxon>
        <taxon>Streptosporangiales</taxon>
        <taxon>Nocardiopsidaceae</taxon>
        <taxon>Haloactinospora</taxon>
    </lineage>
</organism>
<dbReference type="RefSeq" id="WP_141923147.1">
    <property type="nucleotide sequence ID" value="NZ_VFQC01000001.1"/>
</dbReference>
<accession>A0A543NIS0</accession>
<dbReference type="AlphaFoldDB" id="A0A543NIS0"/>
<keyword evidence="3" id="KW-1185">Reference proteome</keyword>
<reference evidence="2 3" key="1">
    <citation type="submission" date="2019-06" db="EMBL/GenBank/DDBJ databases">
        <title>Sequencing the genomes of 1000 actinobacteria strains.</title>
        <authorList>
            <person name="Klenk H.-P."/>
        </authorList>
    </citation>
    <scope>NUCLEOTIDE SEQUENCE [LARGE SCALE GENOMIC DNA]</scope>
    <source>
        <strain evidence="2 3">DSM 45015</strain>
    </source>
</reference>
<comment type="caution">
    <text evidence="2">The sequence shown here is derived from an EMBL/GenBank/DDBJ whole genome shotgun (WGS) entry which is preliminary data.</text>
</comment>
<evidence type="ECO:0000313" key="2">
    <source>
        <dbReference type="EMBL" id="TQN31650.1"/>
    </source>
</evidence>
<evidence type="ECO:0000256" key="1">
    <source>
        <dbReference type="SAM" id="Phobius"/>
    </source>
</evidence>
<feature type="transmembrane region" description="Helical" evidence="1">
    <location>
        <begin position="129"/>
        <end position="152"/>
    </location>
</feature>
<dbReference type="EMBL" id="VFQC01000001">
    <property type="protein sequence ID" value="TQN31650.1"/>
    <property type="molecule type" value="Genomic_DNA"/>
</dbReference>
<dbReference type="OrthoDB" id="4476959at2"/>
<feature type="transmembrane region" description="Helical" evidence="1">
    <location>
        <begin position="57"/>
        <end position="83"/>
    </location>
</feature>
<dbReference type="Proteomes" id="UP000317422">
    <property type="component" value="Unassembled WGS sequence"/>
</dbReference>
<keyword evidence="1" id="KW-0472">Membrane</keyword>
<sequence length="164" mass="17081">MTQDKHTKTAARVAEKNAPVAIRVAVALWCTALAAGMAETVLGAAGELSDPNSGMGILPVTLIIGVRLLVTVVFGCIVVALLHGRGWSRVVLAVLLGGIGTATLIYGPITQLVQGEPLATALGISDAESLVFFLVRALHLTAVLGALVTMFLPSATRFLRNNER</sequence>
<feature type="transmembrane region" description="Helical" evidence="1">
    <location>
        <begin position="20"/>
        <end position="45"/>
    </location>
</feature>